<dbReference type="EMBL" id="LT629757">
    <property type="protein sequence ID" value="SDR84471.1"/>
    <property type="molecule type" value="Genomic_DNA"/>
</dbReference>
<accession>A0A1H1MCD1</accession>
<reference evidence="2" key="1">
    <citation type="submission" date="2016-10" db="EMBL/GenBank/DDBJ databases">
        <authorList>
            <person name="Varghese N."/>
            <person name="Submissions S."/>
        </authorList>
    </citation>
    <scope>NUCLEOTIDE SEQUENCE [LARGE SCALE GENOMIC DNA]</scope>
    <source>
        <strain evidence="2">DSM 22127</strain>
    </source>
</reference>
<dbReference type="AlphaFoldDB" id="A0A1H1MCD1"/>
<dbReference type="Pfam" id="PF16264">
    <property type="entry name" value="SatD"/>
    <property type="match status" value="1"/>
</dbReference>
<organism evidence="1 2">
    <name type="scientific">Nocardioides scoriae</name>
    <dbReference type="NCBI Taxonomy" id="642780"/>
    <lineage>
        <taxon>Bacteria</taxon>
        <taxon>Bacillati</taxon>
        <taxon>Actinomycetota</taxon>
        <taxon>Actinomycetes</taxon>
        <taxon>Propionibacteriales</taxon>
        <taxon>Nocardioidaceae</taxon>
        <taxon>Nocardioides</taxon>
    </lineage>
</organism>
<gene>
    <name evidence="1" type="ORF">SAMN04488570_0541</name>
</gene>
<protein>
    <submittedName>
        <fullName evidence="1">SatD family (SatD)</fullName>
    </submittedName>
</protein>
<sequence>MADLKQADGVVATLIGDVVGSRTTPQRDELHRRLQEALEAADRQLRPRVPLRITVGDELQGCFDTVGQALHATLWLPCVLAGTPDVGPVGLRFGVGWGRVGVLQESPRIEDGPGWWAARDAIDAVKAVARRPGQHHLRTSYRPADGAGGPDPAAVEAALLCRDQVVGSLSTRSLRLLGGLLLGRTQVELAEQEGVSASAVSQRVRHDGLAVVLRADELLRSVR</sequence>
<dbReference type="Proteomes" id="UP000198859">
    <property type="component" value="Chromosome I"/>
</dbReference>
<keyword evidence="2" id="KW-1185">Reference proteome</keyword>
<dbReference type="STRING" id="642780.SAMN04488570_0541"/>
<dbReference type="InterPro" id="IPR032580">
    <property type="entry name" value="SatD"/>
</dbReference>
<dbReference type="OrthoDB" id="4711815at2"/>
<name>A0A1H1MCD1_9ACTN</name>
<evidence type="ECO:0000313" key="1">
    <source>
        <dbReference type="EMBL" id="SDR84471.1"/>
    </source>
</evidence>
<evidence type="ECO:0000313" key="2">
    <source>
        <dbReference type="Proteomes" id="UP000198859"/>
    </source>
</evidence>
<dbReference type="RefSeq" id="WP_091725732.1">
    <property type="nucleotide sequence ID" value="NZ_LT629757.1"/>
</dbReference>
<proteinExistence type="predicted"/>